<evidence type="ECO:0000256" key="6">
    <source>
        <dbReference type="RuleBase" id="RU000320"/>
    </source>
</evidence>
<evidence type="ECO:0000313" key="10">
    <source>
        <dbReference type="Proteomes" id="UP000315636"/>
    </source>
</evidence>
<dbReference type="PANTHER" id="PTHR43507:SF1">
    <property type="entry name" value="NADH-UBIQUINONE OXIDOREDUCTASE CHAIN 4"/>
    <property type="match status" value="1"/>
</dbReference>
<feature type="transmembrane region" description="Helical" evidence="7">
    <location>
        <begin position="260"/>
        <end position="282"/>
    </location>
</feature>
<dbReference type="NCBIfam" id="TIGR01972">
    <property type="entry name" value="NDH_I_M"/>
    <property type="match status" value="1"/>
</dbReference>
<dbReference type="InterPro" id="IPR001750">
    <property type="entry name" value="ND/Mrp_TM"/>
</dbReference>
<dbReference type="AlphaFoldDB" id="A0A521D5Y3"/>
<dbReference type="GO" id="GO:0008137">
    <property type="term" value="F:NADH dehydrogenase (ubiquinone) activity"/>
    <property type="evidence" value="ECO:0007669"/>
    <property type="project" value="InterPro"/>
</dbReference>
<accession>A0A521D5Y3</accession>
<feature type="transmembrane region" description="Helical" evidence="7">
    <location>
        <begin position="6"/>
        <end position="26"/>
    </location>
</feature>
<evidence type="ECO:0000256" key="7">
    <source>
        <dbReference type="SAM" id="Phobius"/>
    </source>
</evidence>
<dbReference type="RefSeq" id="WP_425462698.1">
    <property type="nucleotide sequence ID" value="NZ_FXTI01000005.1"/>
</dbReference>
<protein>
    <submittedName>
        <fullName evidence="9">NADH-quinone oxidoreductase subunit M</fullName>
    </submittedName>
</protein>
<feature type="transmembrane region" description="Helical" evidence="7">
    <location>
        <begin position="470"/>
        <end position="487"/>
    </location>
</feature>
<feature type="transmembrane region" description="Helical" evidence="7">
    <location>
        <begin position="146"/>
        <end position="167"/>
    </location>
</feature>
<dbReference type="EMBL" id="FXTI01000005">
    <property type="protein sequence ID" value="SMO67116.1"/>
    <property type="molecule type" value="Genomic_DNA"/>
</dbReference>
<feature type="transmembrane region" description="Helical" evidence="7">
    <location>
        <begin position="227"/>
        <end position="248"/>
    </location>
</feature>
<comment type="similarity">
    <text evidence="2">Belongs to the complex I subunit 4 family.</text>
</comment>
<dbReference type="InterPro" id="IPR010227">
    <property type="entry name" value="NADH_Q_OxRdtase_chainM/4"/>
</dbReference>
<dbReference type="GO" id="GO:0042773">
    <property type="term" value="P:ATP synthesis coupled electron transport"/>
    <property type="evidence" value="ECO:0007669"/>
    <property type="project" value="InterPro"/>
</dbReference>
<feature type="domain" description="NADH:quinone oxidoreductase/Mrp antiporter transmembrane" evidence="8">
    <location>
        <begin position="140"/>
        <end position="435"/>
    </location>
</feature>
<dbReference type="PRINTS" id="PR01437">
    <property type="entry name" value="NUOXDRDTASE4"/>
</dbReference>
<keyword evidence="4 7" id="KW-1133">Transmembrane helix</keyword>
<keyword evidence="5 7" id="KW-0472">Membrane</keyword>
<dbReference type="Pfam" id="PF00361">
    <property type="entry name" value="Proton_antipo_M"/>
    <property type="match status" value="1"/>
</dbReference>
<dbReference type="InterPro" id="IPR003918">
    <property type="entry name" value="NADH_UbQ_OxRdtase"/>
</dbReference>
<feature type="transmembrane region" description="Helical" evidence="7">
    <location>
        <begin position="349"/>
        <end position="371"/>
    </location>
</feature>
<sequence length="508" mass="55199">MMENVLNMLPTWLAFSPLLGAMLLLLVPQKRTGWLKRLGILATFPPLVLALLLYGTFHSGMDSVQFEHRLQWFEIPLSGGASWELTYHMGVDGLSMPLVVMATVVATLAAFASTYIQKRQKEYFLFFLILEMGMLGVFLAQNLFLFFLFFEITLVSLYFLIGIWGFVHRERAANQFLLYNGLGSAFLLISLVGLLVLFGTLDFNQLQELSDHPRTKGVLSQSPLKEIVWGIFLSMVVAFGIKLPIFPFHRWMLKVHTEAPPAVVMVHSGVLLKMGAYGLIRFGVQLFPDQMRTIATTLAVLGLVNILYGAVLAFVQQDLKRVLAYASISHMGIILFGVASANVSGLTGAVFQAVSHGLISAVLFFFIASLVDRAGTTEIGKLGGMARSAPVLTGVFLAGGLALLGLPGMSGFVSEFLVFVGLFQQEPALAAVGILGLVLTAAYTLRAVLATGFGPLKSRLSDITDIKPSEAAPMLMLLAFILLIGVYPDVLGEPIKATMQMIASRIGG</sequence>
<dbReference type="GO" id="GO:0048039">
    <property type="term" value="F:ubiquinone binding"/>
    <property type="evidence" value="ECO:0007669"/>
    <property type="project" value="TreeGrafter"/>
</dbReference>
<name>A0A521D5Y3_9BACL</name>
<evidence type="ECO:0000313" key="9">
    <source>
        <dbReference type="EMBL" id="SMO67116.1"/>
    </source>
</evidence>
<feature type="transmembrane region" description="Helical" evidence="7">
    <location>
        <begin position="179"/>
        <end position="201"/>
    </location>
</feature>
<dbReference type="GO" id="GO:0005886">
    <property type="term" value="C:plasma membrane"/>
    <property type="evidence" value="ECO:0007669"/>
    <property type="project" value="UniProtKB-SubCell"/>
</dbReference>
<feature type="transmembrane region" description="Helical" evidence="7">
    <location>
        <begin position="322"/>
        <end position="343"/>
    </location>
</feature>
<evidence type="ECO:0000256" key="4">
    <source>
        <dbReference type="ARBA" id="ARBA00022989"/>
    </source>
</evidence>
<feature type="transmembrane region" description="Helical" evidence="7">
    <location>
        <begin position="94"/>
        <end position="116"/>
    </location>
</feature>
<keyword evidence="3 6" id="KW-0812">Transmembrane</keyword>
<evidence type="ECO:0000256" key="5">
    <source>
        <dbReference type="ARBA" id="ARBA00023136"/>
    </source>
</evidence>
<dbReference type="GO" id="GO:0003954">
    <property type="term" value="F:NADH dehydrogenase activity"/>
    <property type="evidence" value="ECO:0007669"/>
    <property type="project" value="TreeGrafter"/>
</dbReference>
<feature type="transmembrane region" description="Helical" evidence="7">
    <location>
        <begin position="294"/>
        <end position="315"/>
    </location>
</feature>
<evidence type="ECO:0000259" key="8">
    <source>
        <dbReference type="Pfam" id="PF00361"/>
    </source>
</evidence>
<dbReference type="Proteomes" id="UP000315636">
    <property type="component" value="Unassembled WGS sequence"/>
</dbReference>
<keyword evidence="10" id="KW-1185">Reference proteome</keyword>
<evidence type="ECO:0000256" key="2">
    <source>
        <dbReference type="ARBA" id="ARBA00009025"/>
    </source>
</evidence>
<proteinExistence type="inferred from homology"/>
<dbReference type="PANTHER" id="PTHR43507">
    <property type="entry name" value="NADH-UBIQUINONE OXIDOREDUCTASE CHAIN 4"/>
    <property type="match status" value="1"/>
</dbReference>
<feature type="transmembrane region" description="Helical" evidence="7">
    <location>
        <begin position="429"/>
        <end position="449"/>
    </location>
</feature>
<gene>
    <name evidence="9" type="ORF">SAMN06264849_105142</name>
</gene>
<feature type="transmembrane region" description="Helical" evidence="7">
    <location>
        <begin position="123"/>
        <end position="140"/>
    </location>
</feature>
<evidence type="ECO:0000256" key="3">
    <source>
        <dbReference type="ARBA" id="ARBA00022692"/>
    </source>
</evidence>
<organism evidence="9 10">
    <name type="scientific">Melghirimyces algeriensis</name>
    <dbReference type="NCBI Taxonomy" id="910412"/>
    <lineage>
        <taxon>Bacteria</taxon>
        <taxon>Bacillati</taxon>
        <taxon>Bacillota</taxon>
        <taxon>Bacilli</taxon>
        <taxon>Bacillales</taxon>
        <taxon>Thermoactinomycetaceae</taxon>
        <taxon>Melghirimyces</taxon>
    </lineage>
</organism>
<dbReference type="GO" id="GO:0015990">
    <property type="term" value="P:electron transport coupled proton transport"/>
    <property type="evidence" value="ECO:0007669"/>
    <property type="project" value="TreeGrafter"/>
</dbReference>
<feature type="transmembrane region" description="Helical" evidence="7">
    <location>
        <begin position="391"/>
        <end position="409"/>
    </location>
</feature>
<reference evidence="9 10" key="1">
    <citation type="submission" date="2017-05" db="EMBL/GenBank/DDBJ databases">
        <authorList>
            <person name="Varghese N."/>
            <person name="Submissions S."/>
        </authorList>
    </citation>
    <scope>NUCLEOTIDE SEQUENCE [LARGE SCALE GENOMIC DNA]</scope>
    <source>
        <strain evidence="9 10">DSM 45474</strain>
    </source>
</reference>
<evidence type="ECO:0000256" key="1">
    <source>
        <dbReference type="ARBA" id="ARBA00004651"/>
    </source>
</evidence>
<comment type="subcellular location">
    <subcellularLocation>
        <location evidence="1">Cell membrane</location>
        <topology evidence="1">Multi-pass membrane protein</topology>
    </subcellularLocation>
    <subcellularLocation>
        <location evidence="6">Membrane</location>
        <topology evidence="6">Multi-pass membrane protein</topology>
    </subcellularLocation>
</comment>
<feature type="transmembrane region" description="Helical" evidence="7">
    <location>
        <begin position="38"/>
        <end position="57"/>
    </location>
</feature>